<dbReference type="PANTHER" id="PTHR24171">
    <property type="entry name" value="ANKYRIN REPEAT DOMAIN-CONTAINING PROTEIN 39-RELATED"/>
    <property type="match status" value="1"/>
</dbReference>
<dbReference type="Gene3D" id="1.25.40.20">
    <property type="entry name" value="Ankyrin repeat-containing domain"/>
    <property type="match status" value="1"/>
</dbReference>
<evidence type="ECO:0000256" key="3">
    <source>
        <dbReference type="PROSITE-ProRule" id="PRU00023"/>
    </source>
</evidence>
<evidence type="ECO:0000313" key="5">
    <source>
        <dbReference type="Proteomes" id="UP000217257"/>
    </source>
</evidence>
<gene>
    <name evidence="4" type="ORF">CYFUS_009289</name>
</gene>
<dbReference type="SUPFAM" id="SSF48403">
    <property type="entry name" value="Ankyrin repeat"/>
    <property type="match status" value="1"/>
</dbReference>
<dbReference type="RefSeq" id="WP_095991172.1">
    <property type="nucleotide sequence ID" value="NZ_CP022098.1"/>
</dbReference>
<dbReference type="Pfam" id="PF12796">
    <property type="entry name" value="Ank_2"/>
    <property type="match status" value="1"/>
</dbReference>
<dbReference type="InterPro" id="IPR036770">
    <property type="entry name" value="Ankyrin_rpt-contain_sf"/>
</dbReference>
<keyword evidence="2 3" id="KW-0040">ANK repeat</keyword>
<protein>
    <submittedName>
        <fullName evidence="4">Uncharacterized protein</fullName>
    </submittedName>
</protein>
<evidence type="ECO:0000256" key="2">
    <source>
        <dbReference type="ARBA" id="ARBA00023043"/>
    </source>
</evidence>
<dbReference type="PROSITE" id="PS50297">
    <property type="entry name" value="ANK_REP_REGION"/>
    <property type="match status" value="2"/>
</dbReference>
<evidence type="ECO:0000313" key="4">
    <source>
        <dbReference type="EMBL" id="ATB43809.1"/>
    </source>
</evidence>
<feature type="repeat" description="ANK" evidence="3">
    <location>
        <begin position="68"/>
        <end position="100"/>
    </location>
</feature>
<organism evidence="4 5">
    <name type="scientific">Cystobacter fuscus</name>
    <dbReference type="NCBI Taxonomy" id="43"/>
    <lineage>
        <taxon>Bacteria</taxon>
        <taxon>Pseudomonadati</taxon>
        <taxon>Myxococcota</taxon>
        <taxon>Myxococcia</taxon>
        <taxon>Myxococcales</taxon>
        <taxon>Cystobacterineae</taxon>
        <taxon>Archangiaceae</taxon>
        <taxon>Cystobacter</taxon>
    </lineage>
</organism>
<evidence type="ECO:0000256" key="1">
    <source>
        <dbReference type="ARBA" id="ARBA00022737"/>
    </source>
</evidence>
<dbReference type="PANTHER" id="PTHR24171:SF9">
    <property type="entry name" value="ANKYRIN REPEAT DOMAIN-CONTAINING PROTEIN 39"/>
    <property type="match status" value="1"/>
</dbReference>
<dbReference type="AlphaFoldDB" id="A0A250JIT7"/>
<feature type="repeat" description="ANK" evidence="3">
    <location>
        <begin position="100"/>
        <end position="132"/>
    </location>
</feature>
<dbReference type="EMBL" id="CP022098">
    <property type="protein sequence ID" value="ATB43809.1"/>
    <property type="molecule type" value="Genomic_DNA"/>
</dbReference>
<keyword evidence="1" id="KW-0677">Repeat</keyword>
<sequence length="367" mass="40736">MTKQQTELIDLIRKINDLHYIETYNRVEKPEAEYLAILRKAQDGNAAILDSIRQLLAEGVSLDFKTINGHTPLAVAVTQNNVELVQLLIAHGADIHSTMGYDTPLHRAAEFGADRVVRFLIEKGLDPRAKTPGGRSVLSAARSSRHSKNVVPLLVELLKKTKSQRPPPPKKLKELSEENVTRYLAGTAPATVAARDWEALQAFMDSVFVEEHSVTIDQLYENIEEHGGTRPHLVFACIDLIQKAATREPQHKKLKKVSKTTYVHHGDLEIDGDLGVRSLMVTGSLTVKGKASNPQGRQLFVGGDFACDTFYTEGPVVIGGDLRARTVDAFYNDYGLEVRGTLKADTLTVERHQVTAGRFDVRERIDK</sequence>
<dbReference type="PROSITE" id="PS50088">
    <property type="entry name" value="ANK_REPEAT"/>
    <property type="match status" value="2"/>
</dbReference>
<dbReference type="SMART" id="SM00248">
    <property type="entry name" value="ANK"/>
    <property type="match status" value="2"/>
</dbReference>
<dbReference type="KEGG" id="cfus:CYFUS_009289"/>
<accession>A0A250JIT7</accession>
<name>A0A250JIT7_9BACT</name>
<dbReference type="Proteomes" id="UP000217257">
    <property type="component" value="Chromosome"/>
</dbReference>
<proteinExistence type="predicted"/>
<reference evidence="4 5" key="1">
    <citation type="submission" date="2017-06" db="EMBL/GenBank/DDBJ databases">
        <title>Sequencing and comparative analysis of myxobacterial genomes.</title>
        <authorList>
            <person name="Rupp O."/>
            <person name="Goesmann A."/>
            <person name="Sogaard-Andersen L."/>
        </authorList>
    </citation>
    <scope>NUCLEOTIDE SEQUENCE [LARGE SCALE GENOMIC DNA]</scope>
    <source>
        <strain evidence="4 5">DSM 52655</strain>
    </source>
</reference>
<dbReference type="InterPro" id="IPR002110">
    <property type="entry name" value="Ankyrin_rpt"/>
</dbReference>